<evidence type="ECO:0000313" key="4">
    <source>
        <dbReference type="Proteomes" id="UP000257109"/>
    </source>
</evidence>
<feature type="repeat" description="PPR" evidence="2">
    <location>
        <begin position="438"/>
        <end position="473"/>
    </location>
</feature>
<feature type="repeat" description="PPR" evidence="2">
    <location>
        <begin position="129"/>
        <end position="163"/>
    </location>
</feature>
<evidence type="ECO:0000313" key="3">
    <source>
        <dbReference type="EMBL" id="RDY02297.1"/>
    </source>
</evidence>
<dbReference type="PANTHER" id="PTHR47003">
    <property type="entry name" value="OS01G0970900 PROTEIN"/>
    <property type="match status" value="1"/>
</dbReference>
<dbReference type="Pfam" id="PF01535">
    <property type="entry name" value="PPR"/>
    <property type="match status" value="3"/>
</dbReference>
<keyword evidence="1" id="KW-0677">Repeat</keyword>
<dbReference type="STRING" id="157652.A0A371HHL3"/>
<reference evidence="3" key="1">
    <citation type="submission" date="2018-05" db="EMBL/GenBank/DDBJ databases">
        <title>Draft genome of Mucuna pruriens seed.</title>
        <authorList>
            <person name="Nnadi N.E."/>
            <person name="Vos R."/>
            <person name="Hasami M.H."/>
            <person name="Devisetty U.K."/>
            <person name="Aguiy J.C."/>
        </authorList>
    </citation>
    <scope>NUCLEOTIDE SEQUENCE [LARGE SCALE GENOMIC DNA]</scope>
    <source>
        <strain evidence="3">JCA_2017</strain>
    </source>
</reference>
<dbReference type="NCBIfam" id="TIGR00756">
    <property type="entry name" value="PPR"/>
    <property type="match status" value="1"/>
</dbReference>
<comment type="caution">
    <text evidence="3">The sequence shown here is derived from an EMBL/GenBank/DDBJ whole genome shotgun (WGS) entry which is preliminary data.</text>
</comment>
<sequence length="682" mass="76435">MRYQWRLLHHLLRSHHRIPNHSQVLPSSSSSSSSITRRLTANSTFPLNPSFRRFSSEPVLAHADTDHVIVADIFSKPTNSEDVKTLLDSNRVSINHDAVLAVLWKLDSNVDAARRFFRWVSENHPERLSSKCYNSMLRVLGTNGLVHEFWDLVAVMRKKGYGISKGVKETVLECFEKGGMDADVAKLKGLFDNSNEKNCAVVCRIVRHNVWGDDVEKQIKDLDVGFSSDVVKMVLEGLGSEPAKSLIFFRWLEESGMFKHDGGTYNAMARVLGREDTIDRFWKLVGDMRSAGFEMEAETFVKVLGRFCKRRMVKDAVELYEFAMAGANKPSVQCCGFLLRKVASGKELDMDLFSRVLKAFTGSGNAMTDSMAEAVLKSLTSVGRTGEWNKVLKEMEDCGFVAGGNLQRKIAFKLSAAGNEEQAHEFVNRIEASGSNLDSKTWASLIEGHCVAGNHDKAFDSFKETVEKEGAASAGYTFDVLMNSYCQMNRAVDACKILCRLVNEKQLKPWHSTYKLLVTKLLVQGGFADALNVLGLMRNHGFPPFTDPFIEHLSKCGSGDDAVLFLKAMTSKRFPSTSVFLRMFEAFFKNGRHEEAQNFLSKCPRYIRNHADVLNLFCSMNSKEAASSVRITVMQHDQELLLSLGIRHGRSSVNFQMGLSIGLHFCFQTIADFMNGNFMPNS</sequence>
<feature type="non-terminal residue" evidence="3">
    <location>
        <position position="1"/>
    </location>
</feature>
<protein>
    <submittedName>
        <fullName evidence="3">Pentatricopeptide repeat-containing protein, mitochondrial</fullName>
    </submittedName>
</protein>
<dbReference type="EMBL" id="QJKJ01002563">
    <property type="protein sequence ID" value="RDY02297.1"/>
    <property type="molecule type" value="Genomic_DNA"/>
</dbReference>
<dbReference type="Proteomes" id="UP000257109">
    <property type="component" value="Unassembled WGS sequence"/>
</dbReference>
<dbReference type="Gene3D" id="1.25.40.10">
    <property type="entry name" value="Tetratricopeptide repeat domain"/>
    <property type="match status" value="4"/>
</dbReference>
<evidence type="ECO:0000256" key="2">
    <source>
        <dbReference type="PROSITE-ProRule" id="PRU00708"/>
    </source>
</evidence>
<dbReference type="PROSITE" id="PS51375">
    <property type="entry name" value="PPR"/>
    <property type="match status" value="3"/>
</dbReference>
<gene>
    <name evidence="3" type="ORF">CR513_14267</name>
</gene>
<feature type="repeat" description="PPR" evidence="2">
    <location>
        <begin position="261"/>
        <end position="295"/>
    </location>
</feature>
<dbReference type="AlphaFoldDB" id="A0A371HHL3"/>
<dbReference type="OrthoDB" id="777957at2759"/>
<organism evidence="3 4">
    <name type="scientific">Mucuna pruriens</name>
    <name type="common">Velvet bean</name>
    <name type="synonym">Dolichos pruriens</name>
    <dbReference type="NCBI Taxonomy" id="157652"/>
    <lineage>
        <taxon>Eukaryota</taxon>
        <taxon>Viridiplantae</taxon>
        <taxon>Streptophyta</taxon>
        <taxon>Embryophyta</taxon>
        <taxon>Tracheophyta</taxon>
        <taxon>Spermatophyta</taxon>
        <taxon>Magnoliopsida</taxon>
        <taxon>eudicotyledons</taxon>
        <taxon>Gunneridae</taxon>
        <taxon>Pentapetalae</taxon>
        <taxon>rosids</taxon>
        <taxon>fabids</taxon>
        <taxon>Fabales</taxon>
        <taxon>Fabaceae</taxon>
        <taxon>Papilionoideae</taxon>
        <taxon>50 kb inversion clade</taxon>
        <taxon>NPAAA clade</taxon>
        <taxon>indigoferoid/millettioid clade</taxon>
        <taxon>Phaseoleae</taxon>
        <taxon>Mucuna</taxon>
    </lineage>
</organism>
<dbReference type="PANTHER" id="PTHR47003:SF3">
    <property type="entry name" value="SMALL RIBOSOMAL SUBUNIT PROTEIN MS81 (RPPR8)"/>
    <property type="match status" value="1"/>
</dbReference>
<dbReference type="InterPro" id="IPR002885">
    <property type="entry name" value="PPR_rpt"/>
</dbReference>
<proteinExistence type="predicted"/>
<dbReference type="GO" id="GO:0008380">
    <property type="term" value="P:RNA splicing"/>
    <property type="evidence" value="ECO:0007669"/>
    <property type="project" value="InterPro"/>
</dbReference>
<dbReference type="InterPro" id="IPR044578">
    <property type="entry name" value="BIR6-like"/>
</dbReference>
<dbReference type="InterPro" id="IPR011990">
    <property type="entry name" value="TPR-like_helical_dom_sf"/>
</dbReference>
<evidence type="ECO:0000256" key="1">
    <source>
        <dbReference type="ARBA" id="ARBA00022737"/>
    </source>
</evidence>
<keyword evidence="4" id="KW-1185">Reference proteome</keyword>
<name>A0A371HHL3_MUCPR</name>
<accession>A0A371HHL3</accession>